<dbReference type="Pfam" id="PF13244">
    <property type="entry name" value="MbhD"/>
    <property type="match status" value="1"/>
</dbReference>
<feature type="transmembrane region" description="Helical" evidence="11">
    <location>
        <begin position="576"/>
        <end position="596"/>
    </location>
</feature>
<feature type="transmembrane region" description="Helical" evidence="11">
    <location>
        <begin position="637"/>
        <end position="654"/>
    </location>
</feature>
<feature type="transmembrane region" description="Helical" evidence="11">
    <location>
        <begin position="162"/>
        <end position="184"/>
    </location>
</feature>
<evidence type="ECO:0000256" key="7">
    <source>
        <dbReference type="ARBA" id="ARBA00023065"/>
    </source>
</evidence>
<gene>
    <name evidence="17" type="ORF">QS713_00210</name>
</gene>
<keyword evidence="7" id="KW-0406">Ion transport</keyword>
<evidence type="ECO:0000256" key="6">
    <source>
        <dbReference type="ARBA" id="ARBA00022989"/>
    </source>
</evidence>
<dbReference type="InterPro" id="IPR046806">
    <property type="entry name" value="MrpA_C/MbhE"/>
</dbReference>
<feature type="transmembrane region" description="Helical" evidence="11">
    <location>
        <begin position="660"/>
        <end position="678"/>
    </location>
</feature>
<dbReference type="NCBIfam" id="NF009284">
    <property type="entry name" value="PRK12644.1"/>
    <property type="match status" value="1"/>
</dbReference>
<feature type="compositionally biased region" description="Basic and acidic residues" evidence="10">
    <location>
        <begin position="954"/>
        <end position="998"/>
    </location>
</feature>
<keyword evidence="4" id="KW-1003">Cell membrane</keyword>
<feature type="domain" description="NADH-Ubiquinone oxidoreductase (complex I) chain 5 N-terminal" evidence="13">
    <location>
        <begin position="63"/>
        <end position="108"/>
    </location>
</feature>
<feature type="transmembrane region" description="Helical" evidence="11">
    <location>
        <begin position="835"/>
        <end position="854"/>
    </location>
</feature>
<feature type="transmembrane region" description="Helical" evidence="11">
    <location>
        <begin position="129"/>
        <end position="150"/>
    </location>
</feature>
<evidence type="ECO:0000259" key="13">
    <source>
        <dbReference type="Pfam" id="PF00662"/>
    </source>
</evidence>
<dbReference type="InterPro" id="IPR001750">
    <property type="entry name" value="ND/Mrp_TM"/>
</dbReference>
<evidence type="ECO:0000313" key="17">
    <source>
        <dbReference type="EMBL" id="MDT3766499.1"/>
    </source>
</evidence>
<keyword evidence="5 9" id="KW-0812">Transmembrane</keyword>
<dbReference type="InterPro" id="IPR007182">
    <property type="entry name" value="MnhB"/>
</dbReference>
<dbReference type="PANTHER" id="PTHR43373:SF1">
    <property type="entry name" value="NA(+)_H(+) ANTIPORTER SUBUNIT A"/>
    <property type="match status" value="1"/>
</dbReference>
<feature type="transmembrane region" description="Helical" evidence="11">
    <location>
        <begin position="300"/>
        <end position="319"/>
    </location>
</feature>
<dbReference type="RefSeq" id="WP_313271459.1">
    <property type="nucleotide sequence ID" value="NZ_JASXSX010000001.1"/>
</dbReference>
<dbReference type="InterPro" id="IPR025383">
    <property type="entry name" value="MrpA_C/MbhD"/>
</dbReference>
<accession>A0ABU3I7Z2</accession>
<feature type="transmembrane region" description="Helical" evidence="11">
    <location>
        <begin position="810"/>
        <end position="829"/>
    </location>
</feature>
<dbReference type="EMBL" id="JASXSX010000001">
    <property type="protein sequence ID" value="MDT3766499.1"/>
    <property type="molecule type" value="Genomic_DNA"/>
</dbReference>
<evidence type="ECO:0000256" key="3">
    <source>
        <dbReference type="ARBA" id="ARBA00022449"/>
    </source>
</evidence>
<feature type="domain" description="MrpA C-terminal/MbhD" evidence="15">
    <location>
        <begin position="619"/>
        <end position="683"/>
    </location>
</feature>
<feature type="domain" description="NADH:quinone oxidoreductase/Mrp antiporter transmembrane" evidence="12">
    <location>
        <begin position="125"/>
        <end position="408"/>
    </location>
</feature>
<dbReference type="Pfam" id="PF20501">
    <property type="entry name" value="MbhE"/>
    <property type="match status" value="1"/>
</dbReference>
<evidence type="ECO:0000259" key="15">
    <source>
        <dbReference type="Pfam" id="PF13244"/>
    </source>
</evidence>
<feature type="transmembrane region" description="Helical" evidence="11">
    <location>
        <begin position="755"/>
        <end position="774"/>
    </location>
</feature>
<name>A0ABU3I7Z2_9ACTO</name>
<feature type="domain" description="Na+/H+ antiporter MnhB subunit-related protein" evidence="14">
    <location>
        <begin position="807"/>
        <end position="930"/>
    </location>
</feature>
<protein>
    <submittedName>
        <fullName evidence="17">Na+/H+ antiporter subunit A</fullName>
    </submittedName>
</protein>
<proteinExistence type="predicted"/>
<keyword evidence="2" id="KW-0813">Transport</keyword>
<sequence>MIAILLIHALAVALAPVAVRYLGRNALLMLATAPLAGVVWALAHTSSVFSGDTPLEEYSWVPALSLDVAFRLDPLSWLMVLVVSGVGALVMVYAARYFSENAASLGRFSAVFTAFAGAMFGLVTADHLMMVYLFWEMTTILSFLLIGHHFDRRAARAAARQAIHVTGAGSLVMFAGFVMVAHPTGGSYRVSALVAAIQAGSYDVHSPLVIVGGILIIWGAAAKSALVPHHFWLPGAMAAPTPVSAYLHAAAMVKAGVYLIARLTPALTYVPGWSPLIVIIGLATMVLGGYRALRQIDLKLVLAYGTVSQLGLISAALGFGTSATMAAGLGMLIAHSVFKSALFMSVGLVEKTTGTRDLRELSNLMRYKPWLAAAGGICAISMAGVPLLLGYLGKEAFVTALVDGTHAVWLLELSPVSTLGMRAVELGCLAVLVGGSMFTVAYSWRYWWGAFAPKRVKVDMKVEPTPAVSIAPIALLAAASLAGAFPAWMDALTNLIATGMPGDSHIALWSGVVPAVCTGAILIGGAYMAVKRPAVARLQRRLQPKHVNVVSAYRWSVIALENFSARITAILHPGSLPWDVNTILAVFAAIVVYALAHISDPTVKLSLWNSPLEVGIAVVCAAAAVVAVQARRRIKSVIALGVVGSTMVLLFVIYGAPDLALTQSVVEIVSFIVFALVLRSLPRFFSNRPLQISRWLRLALACTVGAAVSVATIFAVQARVHEPSSDLMKKEALPFGYGTNIVNVTLVDIRAWDTIGELSVVLVTATGVASLIYLSRRHTRIERAPRVSVGSWLPSTARLSPLQRSVMLEIGVRLMFPTLIVVSIWLTLVGHNNPGGGFAGGVVAGIALVLRYLAGGRAELWSALPIAPGRMLGLGLFIAAIGALMPLAQGKRVLESTPIDIPLGFVGQLHFTTALVVDIGVYVLVFALVLDLLASLGAQIDRDREQSQAQRQDQAARKDEPGRQNEAVRKAEPGRQNLHKEQRQRQEPSQSQKKDVKL</sequence>
<dbReference type="PRINTS" id="PR01434">
    <property type="entry name" value="NADHDHGNASE5"/>
</dbReference>
<feature type="transmembrane region" description="Helical" evidence="11">
    <location>
        <begin position="204"/>
        <end position="222"/>
    </location>
</feature>
<feature type="transmembrane region" description="Helical" evidence="11">
    <location>
        <begin position="698"/>
        <end position="718"/>
    </location>
</feature>
<dbReference type="Pfam" id="PF00361">
    <property type="entry name" value="Proton_antipo_M"/>
    <property type="match status" value="1"/>
</dbReference>
<organism evidence="17 18">
    <name type="scientific">Gleimia hominis</name>
    <dbReference type="NCBI Taxonomy" id="595468"/>
    <lineage>
        <taxon>Bacteria</taxon>
        <taxon>Bacillati</taxon>
        <taxon>Actinomycetota</taxon>
        <taxon>Actinomycetes</taxon>
        <taxon>Actinomycetales</taxon>
        <taxon>Actinomycetaceae</taxon>
        <taxon>Gleimia</taxon>
    </lineage>
</organism>
<keyword evidence="8 11" id="KW-0472">Membrane</keyword>
<evidence type="ECO:0000256" key="9">
    <source>
        <dbReference type="RuleBase" id="RU000320"/>
    </source>
</evidence>
<evidence type="ECO:0000259" key="12">
    <source>
        <dbReference type="Pfam" id="PF00361"/>
    </source>
</evidence>
<comment type="caution">
    <text evidence="17">The sequence shown here is derived from an EMBL/GenBank/DDBJ whole genome shotgun (WGS) entry which is preliminary data.</text>
</comment>
<evidence type="ECO:0000256" key="4">
    <source>
        <dbReference type="ARBA" id="ARBA00022475"/>
    </source>
</evidence>
<feature type="transmembrane region" description="Helical" evidence="11">
    <location>
        <begin position="866"/>
        <end position="888"/>
    </location>
</feature>
<feature type="transmembrane region" description="Helical" evidence="11">
    <location>
        <begin position="465"/>
        <end position="488"/>
    </location>
</feature>
<feature type="transmembrane region" description="Helical" evidence="11">
    <location>
        <begin position="273"/>
        <end position="293"/>
    </location>
</feature>
<feature type="transmembrane region" description="Helical" evidence="11">
    <location>
        <begin position="508"/>
        <end position="530"/>
    </location>
</feature>
<dbReference type="Pfam" id="PF04039">
    <property type="entry name" value="MnhB"/>
    <property type="match status" value="1"/>
</dbReference>
<reference evidence="17 18" key="1">
    <citation type="submission" date="2023-06" db="EMBL/GenBank/DDBJ databases">
        <title>Draft genome sequence of Gleimia hominis type strain CCUG 57540T.</title>
        <authorList>
            <person name="Salva-Serra F."/>
            <person name="Cardew S."/>
            <person name="Jensie Markopoulos S."/>
            <person name="Ohlen M."/>
            <person name="Inganas E."/>
            <person name="Svensson-Stadler L."/>
            <person name="Moore E.R.B."/>
        </authorList>
    </citation>
    <scope>NUCLEOTIDE SEQUENCE [LARGE SCALE GENOMIC DNA]</scope>
    <source>
        <strain evidence="17 18">CCUG 57540</strain>
    </source>
</reference>
<keyword evidence="6 11" id="KW-1133">Transmembrane helix</keyword>
<feature type="transmembrane region" description="Helical" evidence="11">
    <location>
        <begin position="423"/>
        <end position="444"/>
    </location>
</feature>
<evidence type="ECO:0000313" key="18">
    <source>
        <dbReference type="Proteomes" id="UP001247542"/>
    </source>
</evidence>
<comment type="subcellular location">
    <subcellularLocation>
        <location evidence="1">Cell membrane</location>
        <topology evidence="1">Multi-pass membrane protein</topology>
    </subcellularLocation>
    <subcellularLocation>
        <location evidence="9">Membrane</location>
        <topology evidence="9">Multi-pass membrane protein</topology>
    </subcellularLocation>
</comment>
<dbReference type="InterPro" id="IPR001516">
    <property type="entry name" value="Proton_antipo_N"/>
</dbReference>
<evidence type="ECO:0000256" key="1">
    <source>
        <dbReference type="ARBA" id="ARBA00004651"/>
    </source>
</evidence>
<feature type="transmembrane region" description="Helical" evidence="11">
    <location>
        <begin position="75"/>
        <end position="93"/>
    </location>
</feature>
<evidence type="ECO:0000256" key="8">
    <source>
        <dbReference type="ARBA" id="ARBA00023136"/>
    </source>
</evidence>
<evidence type="ECO:0000256" key="11">
    <source>
        <dbReference type="SAM" id="Phobius"/>
    </source>
</evidence>
<feature type="domain" description="MrpA C-terminal/MbhE" evidence="16">
    <location>
        <begin position="697"/>
        <end position="773"/>
    </location>
</feature>
<keyword evidence="18" id="KW-1185">Reference proteome</keyword>
<dbReference type="Proteomes" id="UP001247542">
    <property type="component" value="Unassembled WGS sequence"/>
</dbReference>
<feature type="transmembrane region" description="Helical" evidence="11">
    <location>
        <begin position="370"/>
        <end position="392"/>
    </location>
</feature>
<evidence type="ECO:0000256" key="2">
    <source>
        <dbReference type="ARBA" id="ARBA00022448"/>
    </source>
</evidence>
<feature type="transmembrane region" description="Helical" evidence="11">
    <location>
        <begin position="105"/>
        <end position="123"/>
    </location>
</feature>
<feature type="transmembrane region" description="Helical" evidence="11">
    <location>
        <begin position="325"/>
        <end position="349"/>
    </location>
</feature>
<keyword evidence="3" id="KW-0050">Antiport</keyword>
<evidence type="ECO:0000259" key="14">
    <source>
        <dbReference type="Pfam" id="PF04039"/>
    </source>
</evidence>
<evidence type="ECO:0000259" key="16">
    <source>
        <dbReference type="Pfam" id="PF20501"/>
    </source>
</evidence>
<evidence type="ECO:0000256" key="10">
    <source>
        <dbReference type="SAM" id="MobiDB-lite"/>
    </source>
</evidence>
<dbReference type="PANTHER" id="PTHR43373">
    <property type="entry name" value="NA(+)/H(+) ANTIPORTER SUBUNIT"/>
    <property type="match status" value="1"/>
</dbReference>
<dbReference type="InterPro" id="IPR050616">
    <property type="entry name" value="CPA3_Na-H_Antiporter_A"/>
</dbReference>
<dbReference type="Pfam" id="PF00662">
    <property type="entry name" value="Proton_antipo_N"/>
    <property type="match status" value="1"/>
</dbReference>
<feature type="transmembrane region" description="Helical" evidence="11">
    <location>
        <begin position="908"/>
        <end position="934"/>
    </location>
</feature>
<feature type="region of interest" description="Disordered" evidence="10">
    <location>
        <begin position="943"/>
        <end position="998"/>
    </location>
</feature>
<feature type="transmembrane region" description="Helical" evidence="11">
    <location>
        <begin position="608"/>
        <end position="630"/>
    </location>
</feature>
<evidence type="ECO:0000256" key="5">
    <source>
        <dbReference type="ARBA" id="ARBA00022692"/>
    </source>
</evidence>